<dbReference type="Proteomes" id="UP000811609">
    <property type="component" value="Chromosome 1"/>
</dbReference>
<dbReference type="AlphaFoldDB" id="A0A8T1RMJ0"/>
<accession>A0A8T1RMJ0</accession>
<organism evidence="1 2">
    <name type="scientific">Carya illinoinensis</name>
    <name type="common">Pecan</name>
    <dbReference type="NCBI Taxonomy" id="32201"/>
    <lineage>
        <taxon>Eukaryota</taxon>
        <taxon>Viridiplantae</taxon>
        <taxon>Streptophyta</taxon>
        <taxon>Embryophyta</taxon>
        <taxon>Tracheophyta</taxon>
        <taxon>Spermatophyta</taxon>
        <taxon>Magnoliopsida</taxon>
        <taxon>eudicotyledons</taxon>
        <taxon>Gunneridae</taxon>
        <taxon>Pentapetalae</taxon>
        <taxon>rosids</taxon>
        <taxon>fabids</taxon>
        <taxon>Fagales</taxon>
        <taxon>Juglandaceae</taxon>
        <taxon>Carya</taxon>
    </lineage>
</organism>
<name>A0A8T1RMJ0_CARIL</name>
<evidence type="ECO:0000313" key="2">
    <source>
        <dbReference type="Proteomes" id="UP000811609"/>
    </source>
</evidence>
<gene>
    <name evidence="1" type="ORF">CIPAW_01G132400</name>
</gene>
<evidence type="ECO:0000313" key="1">
    <source>
        <dbReference type="EMBL" id="KAG6667899.1"/>
    </source>
</evidence>
<comment type="caution">
    <text evidence="1">The sequence shown here is derived from an EMBL/GenBank/DDBJ whole genome shotgun (WGS) entry which is preliminary data.</text>
</comment>
<keyword evidence="2" id="KW-1185">Reference proteome</keyword>
<protein>
    <submittedName>
        <fullName evidence="1">Uncharacterized protein</fullName>
    </submittedName>
</protein>
<proteinExistence type="predicted"/>
<dbReference type="EMBL" id="CM031809">
    <property type="protein sequence ID" value="KAG6667899.1"/>
    <property type="molecule type" value="Genomic_DNA"/>
</dbReference>
<reference evidence="1" key="1">
    <citation type="submission" date="2020-12" db="EMBL/GenBank/DDBJ databases">
        <title>WGS assembly of Carya illinoinensis cv. Pawnee.</title>
        <authorList>
            <person name="Platts A."/>
            <person name="Shu S."/>
            <person name="Wright S."/>
            <person name="Barry K."/>
            <person name="Edger P."/>
            <person name="Pires J.C."/>
            <person name="Schmutz J."/>
        </authorList>
    </citation>
    <scope>NUCLEOTIDE SEQUENCE</scope>
    <source>
        <tissue evidence="1">Leaf</tissue>
    </source>
</reference>
<sequence>MLRKWKVDVICLQETKLKLISRRIIRSIWNCQFVGWIYLPSKGASGGILVMWDKRVVECIDEFIGEYSVGCSFKNSKDGFLWAFARVYGPNLDSERRRLWDELAGLCSSWEVP</sequence>